<protein>
    <submittedName>
        <fullName evidence="2">Uncharacterized protein</fullName>
    </submittedName>
</protein>
<keyword evidence="1" id="KW-0175">Coiled coil</keyword>
<gene>
    <name evidence="2" type="ORF">A1O3_05558</name>
</gene>
<dbReference type="OrthoDB" id="4146362at2759"/>
<sequence>MCWYKLNICPYPHQEALSALIFDPSSASQWQHCDRPHPWGRLSCGSLIVEHPKDLLRSETQATFEHILATRSNLPAEGENHPTAISVRQRRSSTETTIVPGGAGRPRSQGAPCLWCTAVLKTVATKSKEIHQDARREIAGLEQKMDTSPSLREIQREIMDKEKELDNLRHIAWRKASDLMDGETGKGEDEIQS</sequence>
<dbReference type="RefSeq" id="XP_007733868.1">
    <property type="nucleotide sequence ID" value="XM_007735678.1"/>
</dbReference>
<evidence type="ECO:0000313" key="2">
    <source>
        <dbReference type="EMBL" id="EXJ84883.1"/>
    </source>
</evidence>
<organism evidence="2 3">
    <name type="scientific">Capronia epimyces CBS 606.96</name>
    <dbReference type="NCBI Taxonomy" id="1182542"/>
    <lineage>
        <taxon>Eukaryota</taxon>
        <taxon>Fungi</taxon>
        <taxon>Dikarya</taxon>
        <taxon>Ascomycota</taxon>
        <taxon>Pezizomycotina</taxon>
        <taxon>Eurotiomycetes</taxon>
        <taxon>Chaetothyriomycetidae</taxon>
        <taxon>Chaetothyriales</taxon>
        <taxon>Herpotrichiellaceae</taxon>
        <taxon>Capronia</taxon>
    </lineage>
</organism>
<evidence type="ECO:0000256" key="1">
    <source>
        <dbReference type="SAM" id="Coils"/>
    </source>
</evidence>
<dbReference type="EMBL" id="AMGY01000004">
    <property type="protein sequence ID" value="EXJ84883.1"/>
    <property type="molecule type" value="Genomic_DNA"/>
</dbReference>
<proteinExistence type="predicted"/>
<name>W9XXE1_9EURO</name>
<dbReference type="GeneID" id="19169668"/>
<comment type="caution">
    <text evidence="2">The sequence shown here is derived from an EMBL/GenBank/DDBJ whole genome shotgun (WGS) entry which is preliminary data.</text>
</comment>
<dbReference type="HOGENOM" id="CLU_1408575_0_0_1"/>
<accession>W9XXE1</accession>
<feature type="coiled-coil region" evidence="1">
    <location>
        <begin position="124"/>
        <end position="171"/>
    </location>
</feature>
<reference evidence="2 3" key="1">
    <citation type="submission" date="2013-03" db="EMBL/GenBank/DDBJ databases">
        <title>The Genome Sequence of Capronia epimyces CBS 606.96.</title>
        <authorList>
            <consortium name="The Broad Institute Genomics Platform"/>
            <person name="Cuomo C."/>
            <person name="de Hoog S."/>
            <person name="Gorbushina A."/>
            <person name="Walker B."/>
            <person name="Young S.K."/>
            <person name="Zeng Q."/>
            <person name="Gargeya S."/>
            <person name="Fitzgerald M."/>
            <person name="Haas B."/>
            <person name="Abouelleil A."/>
            <person name="Allen A.W."/>
            <person name="Alvarado L."/>
            <person name="Arachchi H.M."/>
            <person name="Berlin A.M."/>
            <person name="Chapman S.B."/>
            <person name="Gainer-Dewar J."/>
            <person name="Goldberg J."/>
            <person name="Griggs A."/>
            <person name="Gujja S."/>
            <person name="Hansen M."/>
            <person name="Howarth C."/>
            <person name="Imamovic A."/>
            <person name="Ireland A."/>
            <person name="Larimer J."/>
            <person name="McCowan C."/>
            <person name="Murphy C."/>
            <person name="Pearson M."/>
            <person name="Poon T.W."/>
            <person name="Priest M."/>
            <person name="Roberts A."/>
            <person name="Saif S."/>
            <person name="Shea T."/>
            <person name="Sisk P."/>
            <person name="Sykes S."/>
            <person name="Wortman J."/>
            <person name="Nusbaum C."/>
            <person name="Birren B."/>
        </authorList>
    </citation>
    <scope>NUCLEOTIDE SEQUENCE [LARGE SCALE GENOMIC DNA]</scope>
    <source>
        <strain evidence="2 3">CBS 606.96</strain>
    </source>
</reference>
<dbReference type="AlphaFoldDB" id="W9XXE1"/>
<keyword evidence="3" id="KW-1185">Reference proteome</keyword>
<dbReference type="Proteomes" id="UP000019478">
    <property type="component" value="Unassembled WGS sequence"/>
</dbReference>
<evidence type="ECO:0000313" key="3">
    <source>
        <dbReference type="Proteomes" id="UP000019478"/>
    </source>
</evidence>